<feature type="transmembrane region" description="Helical" evidence="4">
    <location>
        <begin position="394"/>
        <end position="412"/>
    </location>
</feature>
<dbReference type="InterPro" id="IPR050327">
    <property type="entry name" value="Proton-linked_MCT"/>
</dbReference>
<gene>
    <name evidence="6" type="primary">yhjX</name>
    <name evidence="6" type="ORF">KOR42_08030</name>
</gene>
<accession>A0A5C5X610</accession>
<proteinExistence type="predicted"/>
<dbReference type="PANTHER" id="PTHR11360:SF308">
    <property type="entry name" value="BLL3089 PROTEIN"/>
    <property type="match status" value="1"/>
</dbReference>
<feature type="transmembrane region" description="Helical" evidence="4">
    <location>
        <begin position="326"/>
        <end position="348"/>
    </location>
</feature>
<evidence type="ECO:0000259" key="5">
    <source>
        <dbReference type="PROSITE" id="PS50850"/>
    </source>
</evidence>
<feature type="transmembrane region" description="Helical" evidence="4">
    <location>
        <begin position="275"/>
        <end position="294"/>
    </location>
</feature>
<comment type="caution">
    <text evidence="6">The sequence shown here is derived from an EMBL/GenBank/DDBJ whole genome shotgun (WGS) entry which is preliminary data.</text>
</comment>
<dbReference type="Gene3D" id="1.20.1250.20">
    <property type="entry name" value="MFS general substrate transporter like domains"/>
    <property type="match status" value="2"/>
</dbReference>
<feature type="domain" description="Major facilitator superfamily (MFS) profile" evidence="5">
    <location>
        <begin position="1"/>
        <end position="415"/>
    </location>
</feature>
<keyword evidence="3 4" id="KW-0472">Membrane</keyword>
<dbReference type="PANTHER" id="PTHR11360">
    <property type="entry name" value="MONOCARBOXYLATE TRANSPORTER"/>
    <property type="match status" value="1"/>
</dbReference>
<feature type="transmembrane region" description="Helical" evidence="4">
    <location>
        <begin position="90"/>
        <end position="113"/>
    </location>
</feature>
<evidence type="ECO:0000256" key="4">
    <source>
        <dbReference type="SAM" id="Phobius"/>
    </source>
</evidence>
<feature type="transmembrane region" description="Helical" evidence="4">
    <location>
        <begin position="179"/>
        <end position="198"/>
    </location>
</feature>
<organism evidence="6 7">
    <name type="scientific">Thalassoglobus neptunius</name>
    <dbReference type="NCBI Taxonomy" id="1938619"/>
    <lineage>
        <taxon>Bacteria</taxon>
        <taxon>Pseudomonadati</taxon>
        <taxon>Planctomycetota</taxon>
        <taxon>Planctomycetia</taxon>
        <taxon>Planctomycetales</taxon>
        <taxon>Planctomycetaceae</taxon>
        <taxon>Thalassoglobus</taxon>
    </lineage>
</organism>
<feature type="transmembrane region" description="Helical" evidence="4">
    <location>
        <begin position="360"/>
        <end position="382"/>
    </location>
</feature>
<dbReference type="InterPro" id="IPR011701">
    <property type="entry name" value="MFS"/>
</dbReference>
<evidence type="ECO:0000313" key="7">
    <source>
        <dbReference type="Proteomes" id="UP000317243"/>
    </source>
</evidence>
<keyword evidence="1 4" id="KW-0812">Transmembrane</keyword>
<dbReference type="Proteomes" id="UP000317243">
    <property type="component" value="Unassembled WGS sequence"/>
</dbReference>
<evidence type="ECO:0000256" key="3">
    <source>
        <dbReference type="ARBA" id="ARBA00023136"/>
    </source>
</evidence>
<protein>
    <submittedName>
        <fullName evidence="6">Putative MFS-type transporter YhjX</fullName>
    </submittedName>
</protein>
<dbReference type="InterPro" id="IPR036259">
    <property type="entry name" value="MFS_trans_sf"/>
</dbReference>
<dbReference type="AlphaFoldDB" id="A0A5C5X610"/>
<evidence type="ECO:0000256" key="2">
    <source>
        <dbReference type="ARBA" id="ARBA00022989"/>
    </source>
</evidence>
<sequence>MNSSDLAISRSSTLPFYYGWVMLPLAMLALAATSVGQTFGISTFNAPIRESLNLSHTQLAGAYLMGTLLGAIPITYFGRLMDRWGLRTTMLVTLILLAGACLVLSISMNWFMLLLAFCFLRMLGPGTLAMLSGNTLAFWFDRRLGLVEAFRKIAISVAMGTVPAINLWMLTFLNWRETYAIWACVLLVGLVPLFVCLFQSRPGDVGQVIDHGLDRSKSESIQFNGLTLHESMRTFAFWAITFGAGLNALVMTAVVFNLTPVLAERGLNEWDHARFMSVLAACMAITQFIGGVLADYVPPKPLMIAGHLGLAGGLVLLYQSDSSATALLAGGLLGSGQGTFFGISHPLWARRFGRLHLGQITGFAMTTMVVSSSGGPFAMGLIKDWQGSFDPSLILFALMPLPVIVFTLLARMPDPRDQDMKFANENAPTQDNSAEG</sequence>
<feature type="transmembrane region" description="Helical" evidence="4">
    <location>
        <begin position="153"/>
        <end position="173"/>
    </location>
</feature>
<feature type="transmembrane region" description="Helical" evidence="4">
    <location>
        <begin position="16"/>
        <end position="39"/>
    </location>
</feature>
<evidence type="ECO:0000313" key="6">
    <source>
        <dbReference type="EMBL" id="TWT57442.1"/>
    </source>
</evidence>
<dbReference type="RefSeq" id="WP_197440831.1">
    <property type="nucleotide sequence ID" value="NZ_SIHI01000001.1"/>
</dbReference>
<evidence type="ECO:0000256" key="1">
    <source>
        <dbReference type="ARBA" id="ARBA00022692"/>
    </source>
</evidence>
<dbReference type="PROSITE" id="PS50850">
    <property type="entry name" value="MFS"/>
    <property type="match status" value="1"/>
</dbReference>
<keyword evidence="2 4" id="KW-1133">Transmembrane helix</keyword>
<reference evidence="6 7" key="1">
    <citation type="submission" date="2019-02" db="EMBL/GenBank/DDBJ databases">
        <title>Deep-cultivation of Planctomycetes and their phenomic and genomic characterization uncovers novel biology.</title>
        <authorList>
            <person name="Wiegand S."/>
            <person name="Jogler M."/>
            <person name="Boedeker C."/>
            <person name="Pinto D."/>
            <person name="Vollmers J."/>
            <person name="Rivas-Marin E."/>
            <person name="Kohn T."/>
            <person name="Peeters S.H."/>
            <person name="Heuer A."/>
            <person name="Rast P."/>
            <person name="Oberbeckmann S."/>
            <person name="Bunk B."/>
            <person name="Jeske O."/>
            <person name="Meyerdierks A."/>
            <person name="Storesund J.E."/>
            <person name="Kallscheuer N."/>
            <person name="Luecker S."/>
            <person name="Lage O.M."/>
            <person name="Pohl T."/>
            <person name="Merkel B.J."/>
            <person name="Hornburger P."/>
            <person name="Mueller R.-W."/>
            <person name="Bruemmer F."/>
            <person name="Labrenz M."/>
            <person name="Spormann A.M."/>
            <person name="Op Den Camp H."/>
            <person name="Overmann J."/>
            <person name="Amann R."/>
            <person name="Jetten M.S.M."/>
            <person name="Mascher T."/>
            <person name="Medema M.H."/>
            <person name="Devos D.P."/>
            <person name="Kaster A.-K."/>
            <person name="Ovreas L."/>
            <person name="Rohde M."/>
            <person name="Galperin M.Y."/>
            <person name="Jogler C."/>
        </authorList>
    </citation>
    <scope>NUCLEOTIDE SEQUENCE [LARGE SCALE GENOMIC DNA]</scope>
    <source>
        <strain evidence="6 7">KOR42</strain>
    </source>
</reference>
<feature type="transmembrane region" description="Helical" evidence="4">
    <location>
        <begin position="235"/>
        <end position="255"/>
    </location>
</feature>
<dbReference type="InterPro" id="IPR020846">
    <property type="entry name" value="MFS_dom"/>
</dbReference>
<dbReference type="EMBL" id="SIHI01000001">
    <property type="protein sequence ID" value="TWT57442.1"/>
    <property type="molecule type" value="Genomic_DNA"/>
</dbReference>
<name>A0A5C5X610_9PLAN</name>
<dbReference type="Pfam" id="PF07690">
    <property type="entry name" value="MFS_1"/>
    <property type="match status" value="1"/>
</dbReference>
<dbReference type="SUPFAM" id="SSF103473">
    <property type="entry name" value="MFS general substrate transporter"/>
    <property type="match status" value="1"/>
</dbReference>
<feature type="transmembrane region" description="Helical" evidence="4">
    <location>
        <begin position="119"/>
        <end position="141"/>
    </location>
</feature>
<feature type="transmembrane region" description="Helical" evidence="4">
    <location>
        <begin position="301"/>
        <end position="320"/>
    </location>
</feature>
<dbReference type="GO" id="GO:0022857">
    <property type="term" value="F:transmembrane transporter activity"/>
    <property type="evidence" value="ECO:0007669"/>
    <property type="project" value="InterPro"/>
</dbReference>
<feature type="transmembrane region" description="Helical" evidence="4">
    <location>
        <begin position="59"/>
        <end position="78"/>
    </location>
</feature>
<keyword evidence="7" id="KW-1185">Reference proteome</keyword>